<accession>A0A0D1V7J3</accession>
<keyword evidence="5" id="KW-1185">Reference proteome</keyword>
<organism evidence="3 5">
    <name type="scientific">Aneurinibacillus migulanus</name>
    <name type="common">Bacillus migulanus</name>
    <dbReference type="NCBI Taxonomy" id="47500"/>
    <lineage>
        <taxon>Bacteria</taxon>
        <taxon>Bacillati</taxon>
        <taxon>Bacillota</taxon>
        <taxon>Bacilli</taxon>
        <taxon>Bacillales</taxon>
        <taxon>Paenibacillaceae</taxon>
        <taxon>Aneurinibacillus group</taxon>
        <taxon>Aneurinibacillus</taxon>
    </lineage>
</organism>
<dbReference type="InterPro" id="IPR036390">
    <property type="entry name" value="WH_DNA-bd_sf"/>
</dbReference>
<dbReference type="GO" id="GO:0006950">
    <property type="term" value="P:response to stress"/>
    <property type="evidence" value="ECO:0007669"/>
    <property type="project" value="TreeGrafter"/>
</dbReference>
<dbReference type="InterPro" id="IPR036388">
    <property type="entry name" value="WH-like_DNA-bd_sf"/>
</dbReference>
<sequence length="190" mass="22236">MDILKEIFLMQQTYATLFSLTNKLQIHGDQYLERLTARQFMAMMAVGHLPENETTLNNIARKLGTSKQSAKQLITIIEKKGYIITVPSLQDKRAVNVKVTEAGKEVLIEAAEKGLFFLEDLFKHFTTEEMETLWSLLKKLYRYDGEEQDGFEEESRVEVSEDYSETQTRILKEFETRRQARQKERTNDEK</sequence>
<dbReference type="AlphaFoldDB" id="A0A0D1V7J3"/>
<dbReference type="EMBL" id="FNED01000030">
    <property type="protein sequence ID" value="SDJ85360.1"/>
    <property type="molecule type" value="Genomic_DNA"/>
</dbReference>
<dbReference type="SUPFAM" id="SSF46785">
    <property type="entry name" value="Winged helix' DNA-binding domain"/>
    <property type="match status" value="1"/>
</dbReference>
<feature type="domain" description="HTH marR-type" evidence="2">
    <location>
        <begin position="1"/>
        <end position="142"/>
    </location>
</feature>
<protein>
    <submittedName>
        <fullName evidence="4">DNA-binding transcriptional regulator, MarR family</fullName>
    </submittedName>
    <submittedName>
        <fullName evidence="3">MarR family transcriptional regulator</fullName>
    </submittedName>
</protein>
<dbReference type="GO" id="GO:0003700">
    <property type="term" value="F:DNA-binding transcription factor activity"/>
    <property type="evidence" value="ECO:0007669"/>
    <property type="project" value="InterPro"/>
</dbReference>
<dbReference type="SMART" id="SM00347">
    <property type="entry name" value="HTH_MARR"/>
    <property type="match status" value="1"/>
</dbReference>
<dbReference type="PANTHER" id="PTHR33164">
    <property type="entry name" value="TRANSCRIPTIONAL REGULATOR, MARR FAMILY"/>
    <property type="match status" value="1"/>
</dbReference>
<gene>
    <name evidence="3" type="ORF">AF333_15515</name>
    <name evidence="4" type="ORF">SAMN04487909_13035</name>
</gene>
<dbReference type="InterPro" id="IPR039422">
    <property type="entry name" value="MarR/SlyA-like"/>
</dbReference>
<dbReference type="GO" id="GO:0003677">
    <property type="term" value="F:DNA binding"/>
    <property type="evidence" value="ECO:0007669"/>
    <property type="project" value="UniProtKB-KW"/>
</dbReference>
<dbReference type="PANTHER" id="PTHR33164:SF58">
    <property type="entry name" value="DNA-BINDING TRANSCRIPTIONAL REPRESSOR SCOC"/>
    <property type="match status" value="1"/>
</dbReference>
<dbReference type="PROSITE" id="PS50995">
    <property type="entry name" value="HTH_MARR_2"/>
    <property type="match status" value="1"/>
</dbReference>
<dbReference type="GeneID" id="42306586"/>
<dbReference type="Pfam" id="PF12802">
    <property type="entry name" value="MarR_2"/>
    <property type="match status" value="1"/>
</dbReference>
<name>A0A0D1V7J3_ANEMI</name>
<dbReference type="OrthoDB" id="1644269at2"/>
<dbReference type="PATRIC" id="fig|47500.8.peg.382"/>
<evidence type="ECO:0000256" key="1">
    <source>
        <dbReference type="ARBA" id="ARBA00023125"/>
    </source>
</evidence>
<keyword evidence="1 4" id="KW-0238">DNA-binding</keyword>
<proteinExistence type="predicted"/>
<evidence type="ECO:0000259" key="2">
    <source>
        <dbReference type="PROSITE" id="PS50995"/>
    </source>
</evidence>
<dbReference type="STRING" id="47500.AF333_15515"/>
<dbReference type="Gene3D" id="1.10.10.10">
    <property type="entry name" value="Winged helix-like DNA-binding domain superfamily/Winged helix DNA-binding domain"/>
    <property type="match status" value="1"/>
</dbReference>
<dbReference type="Proteomes" id="UP000037269">
    <property type="component" value="Unassembled WGS sequence"/>
</dbReference>
<evidence type="ECO:0000313" key="3">
    <source>
        <dbReference type="EMBL" id="KON96674.1"/>
    </source>
</evidence>
<dbReference type="Proteomes" id="UP000182836">
    <property type="component" value="Unassembled WGS sequence"/>
</dbReference>
<reference evidence="3 5" key="1">
    <citation type="submission" date="2015-07" db="EMBL/GenBank/DDBJ databases">
        <title>Fjat-14205 dsm 2895.</title>
        <authorList>
            <person name="Liu B."/>
            <person name="Wang J."/>
            <person name="Zhu Y."/>
            <person name="Liu G."/>
            <person name="Chen Q."/>
            <person name="Chen Z."/>
            <person name="Lan J."/>
            <person name="Che J."/>
            <person name="Ge C."/>
            <person name="Shi H."/>
            <person name="Pan Z."/>
            <person name="Liu X."/>
        </authorList>
    </citation>
    <scope>NUCLEOTIDE SEQUENCE [LARGE SCALE GENOMIC DNA]</scope>
    <source>
        <strain evidence="3 5">DSM 2895</strain>
    </source>
</reference>
<evidence type="ECO:0000313" key="6">
    <source>
        <dbReference type="Proteomes" id="UP000182836"/>
    </source>
</evidence>
<reference evidence="4 6" key="2">
    <citation type="submission" date="2016-10" db="EMBL/GenBank/DDBJ databases">
        <authorList>
            <person name="de Groot N.N."/>
        </authorList>
    </citation>
    <scope>NUCLEOTIDE SEQUENCE [LARGE SCALE GENOMIC DNA]</scope>
    <source>
        <strain evidence="4 6">DSM 2895</strain>
    </source>
</reference>
<evidence type="ECO:0000313" key="5">
    <source>
        <dbReference type="Proteomes" id="UP000037269"/>
    </source>
</evidence>
<dbReference type="EMBL" id="LGUG01000004">
    <property type="protein sequence ID" value="KON96674.1"/>
    <property type="molecule type" value="Genomic_DNA"/>
</dbReference>
<dbReference type="RefSeq" id="WP_043066394.1">
    <property type="nucleotide sequence ID" value="NZ_BJOA01000118.1"/>
</dbReference>
<dbReference type="PRINTS" id="PR00598">
    <property type="entry name" value="HTHMARR"/>
</dbReference>
<dbReference type="InterPro" id="IPR000835">
    <property type="entry name" value="HTH_MarR-typ"/>
</dbReference>
<evidence type="ECO:0000313" key="4">
    <source>
        <dbReference type="EMBL" id="SDJ85360.1"/>
    </source>
</evidence>